<dbReference type="OrthoDB" id="846742at2"/>
<dbReference type="Gene3D" id="3.20.20.80">
    <property type="entry name" value="Glycosidases"/>
    <property type="match status" value="1"/>
</dbReference>
<sequence>MPEMCKRLASGNTLTPVGLFFLCIRRTLPFILLFQVIAFGSLAQTREEALIADSLIEHGQVTIPFKDEAEALTFEPVSSTWVKQIKWNKAAQQVKTATGKTAQVTVFSTLAETPSQWLGKEQFLVILSPKTSFTIEVNGYKSKLASPGVDTQIRISPFLKAKGGATTIKITSEQDAGDIDSLAYRFFLIATPDIRFVASRVRVFHTYPENYRGLNWSYRFRMKNHAQSPRYASFIRREEKVRDFSGKVVTHIIADSTKQGNQEPIKGHHHFFYVNREVYSYKWTAETPNLFLVTSGAYSSRYNASEVISEKVGLRIAELKKGELRINNIPVRLKAVAYIHPPLRAPAPTTEELRTYVIKLKQHHFNTIRVYGLPANNDLYDLADEYGLYLIQYLDVDQEPISEGDIDGNIWLKQRLSMLYQLRNRPSLIAWATENNIFDAPKPWVSALQDSLKVLDPERPVLNNIKNKAIANLPPSAPQLEQFSAESLQEFKKEYQPVSIKLSKDNSINVVNLQDFAVLDKVLLQWKILDGEKVVQQGEINDLSIKPGNSQVIKLPFSFDSFEKDSYRLRFELLLQENLPWADKGFVSTWEEFLTHNLHQLRE</sequence>
<dbReference type="EMBL" id="QRGR01000007">
    <property type="protein sequence ID" value="RDV15699.1"/>
    <property type="molecule type" value="Genomic_DNA"/>
</dbReference>
<organism evidence="7 8">
    <name type="scientific">Pontibacter diazotrophicus</name>
    <dbReference type="NCBI Taxonomy" id="1400979"/>
    <lineage>
        <taxon>Bacteria</taxon>
        <taxon>Pseudomonadati</taxon>
        <taxon>Bacteroidota</taxon>
        <taxon>Cytophagia</taxon>
        <taxon>Cytophagales</taxon>
        <taxon>Hymenobacteraceae</taxon>
        <taxon>Pontibacter</taxon>
    </lineage>
</organism>
<dbReference type="Pfam" id="PF02836">
    <property type="entry name" value="Glyco_hydro_2_C"/>
    <property type="match status" value="1"/>
</dbReference>
<evidence type="ECO:0000256" key="2">
    <source>
        <dbReference type="ARBA" id="ARBA00012756"/>
    </source>
</evidence>
<reference evidence="8" key="1">
    <citation type="submission" date="2018-08" db="EMBL/GenBank/DDBJ databases">
        <authorList>
            <person name="Liu Z.-W."/>
            <person name="Du Z.-J."/>
        </authorList>
    </citation>
    <scope>NUCLEOTIDE SEQUENCE [LARGE SCALE GENOMIC DNA]</scope>
    <source>
        <strain evidence="8">H4X</strain>
    </source>
</reference>
<evidence type="ECO:0000259" key="6">
    <source>
        <dbReference type="Pfam" id="PF16353"/>
    </source>
</evidence>
<dbReference type="Proteomes" id="UP000256708">
    <property type="component" value="Unassembled WGS sequence"/>
</dbReference>
<evidence type="ECO:0000313" key="7">
    <source>
        <dbReference type="EMBL" id="RDV15699.1"/>
    </source>
</evidence>
<dbReference type="InterPro" id="IPR050347">
    <property type="entry name" value="Bact_Beta-galactosidase"/>
</dbReference>
<dbReference type="PANTHER" id="PTHR46323:SF2">
    <property type="entry name" value="BETA-GALACTOSIDASE"/>
    <property type="match status" value="1"/>
</dbReference>
<dbReference type="InterPro" id="IPR013783">
    <property type="entry name" value="Ig-like_fold"/>
</dbReference>
<comment type="catalytic activity">
    <reaction evidence="1">
        <text>Hydrolysis of terminal non-reducing beta-D-galactose residues in beta-D-galactosides.</text>
        <dbReference type="EC" id="3.2.1.23"/>
    </reaction>
</comment>
<dbReference type="GO" id="GO:0005990">
    <property type="term" value="P:lactose catabolic process"/>
    <property type="evidence" value="ECO:0007669"/>
    <property type="project" value="TreeGrafter"/>
</dbReference>
<dbReference type="AlphaFoldDB" id="A0A3D8LE08"/>
<dbReference type="PANTHER" id="PTHR46323">
    <property type="entry name" value="BETA-GALACTOSIDASE"/>
    <property type="match status" value="1"/>
</dbReference>
<dbReference type="InterPro" id="IPR006103">
    <property type="entry name" value="Glyco_hydro_2_cat"/>
</dbReference>
<evidence type="ECO:0000256" key="4">
    <source>
        <dbReference type="ARBA" id="ARBA00023295"/>
    </source>
</evidence>
<dbReference type="InterPro" id="IPR036156">
    <property type="entry name" value="Beta-gal/glucu_dom_sf"/>
</dbReference>
<gene>
    <name evidence="7" type="ORF">DXT99_06705</name>
</gene>
<protein>
    <recommendedName>
        <fullName evidence="2">beta-galactosidase</fullName>
        <ecNumber evidence="2">3.2.1.23</ecNumber>
    </recommendedName>
</protein>
<evidence type="ECO:0000313" key="8">
    <source>
        <dbReference type="Proteomes" id="UP000256708"/>
    </source>
</evidence>
<dbReference type="GO" id="GO:0004565">
    <property type="term" value="F:beta-galactosidase activity"/>
    <property type="evidence" value="ECO:0007669"/>
    <property type="project" value="UniProtKB-EC"/>
</dbReference>
<evidence type="ECO:0000256" key="1">
    <source>
        <dbReference type="ARBA" id="ARBA00001412"/>
    </source>
</evidence>
<dbReference type="EC" id="3.2.1.23" evidence="2"/>
<dbReference type="Gene3D" id="2.60.40.10">
    <property type="entry name" value="Immunoglobulins"/>
    <property type="match status" value="1"/>
</dbReference>
<keyword evidence="3" id="KW-0378">Hydrolase</keyword>
<dbReference type="InterPro" id="IPR017853">
    <property type="entry name" value="GH"/>
</dbReference>
<feature type="domain" description="Glycoside hydrolase family 2 catalytic" evidence="5">
    <location>
        <begin position="318"/>
        <end position="463"/>
    </location>
</feature>
<dbReference type="GO" id="GO:0009341">
    <property type="term" value="C:beta-galactosidase complex"/>
    <property type="evidence" value="ECO:0007669"/>
    <property type="project" value="TreeGrafter"/>
</dbReference>
<dbReference type="SUPFAM" id="SSF49303">
    <property type="entry name" value="beta-Galactosidase/glucuronidase domain"/>
    <property type="match status" value="1"/>
</dbReference>
<keyword evidence="8" id="KW-1185">Reference proteome</keyword>
<dbReference type="InterPro" id="IPR032312">
    <property type="entry name" value="LacZ_4"/>
</dbReference>
<comment type="caution">
    <text evidence="7">The sequence shown here is derived from an EMBL/GenBank/DDBJ whole genome shotgun (WGS) entry which is preliminary data.</text>
</comment>
<accession>A0A3D8LE08</accession>
<proteinExistence type="predicted"/>
<dbReference type="RefSeq" id="WP_115564772.1">
    <property type="nucleotide sequence ID" value="NZ_QRGR01000007.1"/>
</dbReference>
<evidence type="ECO:0000259" key="5">
    <source>
        <dbReference type="Pfam" id="PF02836"/>
    </source>
</evidence>
<dbReference type="Pfam" id="PF16353">
    <property type="entry name" value="LacZ_4"/>
    <property type="match status" value="1"/>
</dbReference>
<name>A0A3D8LE08_9BACT</name>
<evidence type="ECO:0000256" key="3">
    <source>
        <dbReference type="ARBA" id="ARBA00022801"/>
    </source>
</evidence>
<feature type="domain" description="Beta-galactosidase" evidence="6">
    <location>
        <begin position="508"/>
        <end position="593"/>
    </location>
</feature>
<dbReference type="SUPFAM" id="SSF51445">
    <property type="entry name" value="(Trans)glycosidases"/>
    <property type="match status" value="1"/>
</dbReference>
<keyword evidence="4" id="KW-0326">Glycosidase</keyword>